<protein>
    <recommendedName>
        <fullName evidence="6">Ion transport domain-containing protein</fullName>
    </recommendedName>
</protein>
<dbReference type="PANTHER" id="PTHR47735:SF9">
    <property type="entry name" value="POTASSIUM VOLTAGE-GATED CHANNEL SUBFAMILY KQT MEMBER 4-LIKE ISOFORM X1"/>
    <property type="match status" value="1"/>
</dbReference>
<name>A0A8T0DH43_9TREM</name>
<feature type="domain" description="Ion transport" evidence="6">
    <location>
        <begin position="2"/>
        <end position="96"/>
    </location>
</feature>
<dbReference type="OrthoDB" id="8879391at2759"/>
<dbReference type="InterPro" id="IPR005821">
    <property type="entry name" value="Ion_trans_dom"/>
</dbReference>
<evidence type="ECO:0000256" key="1">
    <source>
        <dbReference type="ARBA" id="ARBA00004141"/>
    </source>
</evidence>
<comment type="caution">
    <text evidence="7">The sequence shown here is derived from an EMBL/GenBank/DDBJ whole genome shotgun (WGS) entry which is preliminary data.</text>
</comment>
<dbReference type="PANTHER" id="PTHR47735">
    <property type="entry name" value="POTASSIUM VOLTAGE-GATED CHANNEL SUBFAMILY KQT MEMBER 4"/>
    <property type="match status" value="1"/>
</dbReference>
<evidence type="ECO:0000256" key="3">
    <source>
        <dbReference type="ARBA" id="ARBA00022989"/>
    </source>
</evidence>
<dbReference type="SUPFAM" id="SSF81324">
    <property type="entry name" value="Voltage-gated potassium channels"/>
    <property type="match status" value="1"/>
</dbReference>
<dbReference type="GO" id="GO:0005249">
    <property type="term" value="F:voltage-gated potassium channel activity"/>
    <property type="evidence" value="ECO:0007669"/>
    <property type="project" value="InterPro"/>
</dbReference>
<keyword evidence="3 5" id="KW-1133">Transmembrane helix</keyword>
<accession>A0A8T0DH43</accession>
<dbReference type="Proteomes" id="UP000699462">
    <property type="component" value="Unassembled WGS sequence"/>
</dbReference>
<evidence type="ECO:0000313" key="7">
    <source>
        <dbReference type="EMBL" id="KAF8566970.1"/>
    </source>
</evidence>
<evidence type="ECO:0000259" key="6">
    <source>
        <dbReference type="Pfam" id="PF00520"/>
    </source>
</evidence>
<dbReference type="GO" id="GO:0008076">
    <property type="term" value="C:voltage-gated potassium channel complex"/>
    <property type="evidence" value="ECO:0007669"/>
    <property type="project" value="TreeGrafter"/>
</dbReference>
<dbReference type="Pfam" id="PF00520">
    <property type="entry name" value="Ion_trans"/>
    <property type="match status" value="1"/>
</dbReference>
<sequence length="175" mass="19931">ELAILFWFFTEFCIRLWSAGCRSRYQTWRGRIQFARRPFCIVDIIVIVASVIVLAVDNDRNMFAASALRGLRFFQILRMIRMDRRGGSFKLLASVVWAHRQLAKTPGYAAEMWNALKQELCNLIQSILSCITEALPERLANVSKGVLKHLPEAASIGNLTDLSQLFSYNNSSDTL</sequence>
<dbReference type="AlphaFoldDB" id="A0A8T0DH43"/>
<dbReference type="EMBL" id="JTDF01004350">
    <property type="protein sequence ID" value="KAF8566970.1"/>
    <property type="molecule type" value="Genomic_DNA"/>
</dbReference>
<dbReference type="PRINTS" id="PR01459">
    <property type="entry name" value="KCNQCHANNEL"/>
</dbReference>
<proteinExistence type="predicted"/>
<keyword evidence="2 5" id="KW-0812">Transmembrane</keyword>
<dbReference type="Gene3D" id="1.10.287.70">
    <property type="match status" value="1"/>
</dbReference>
<feature type="transmembrane region" description="Helical" evidence="5">
    <location>
        <begin position="39"/>
        <end position="56"/>
    </location>
</feature>
<evidence type="ECO:0000313" key="8">
    <source>
        <dbReference type="Proteomes" id="UP000699462"/>
    </source>
</evidence>
<evidence type="ECO:0000256" key="5">
    <source>
        <dbReference type="SAM" id="Phobius"/>
    </source>
</evidence>
<evidence type="ECO:0000256" key="4">
    <source>
        <dbReference type="ARBA" id="ARBA00023136"/>
    </source>
</evidence>
<keyword evidence="4 5" id="KW-0472">Membrane</keyword>
<gene>
    <name evidence="7" type="ORF">P879_08824</name>
</gene>
<dbReference type="InterPro" id="IPR003937">
    <property type="entry name" value="K_chnl_volt-dep_KCNQ"/>
</dbReference>
<comment type="subcellular location">
    <subcellularLocation>
        <location evidence="1">Membrane</location>
        <topology evidence="1">Multi-pass membrane protein</topology>
    </subcellularLocation>
</comment>
<keyword evidence="8" id="KW-1185">Reference proteome</keyword>
<evidence type="ECO:0000256" key="2">
    <source>
        <dbReference type="ARBA" id="ARBA00022692"/>
    </source>
</evidence>
<organism evidence="7 8">
    <name type="scientific">Paragonimus westermani</name>
    <dbReference type="NCBI Taxonomy" id="34504"/>
    <lineage>
        <taxon>Eukaryota</taxon>
        <taxon>Metazoa</taxon>
        <taxon>Spiralia</taxon>
        <taxon>Lophotrochozoa</taxon>
        <taxon>Platyhelminthes</taxon>
        <taxon>Trematoda</taxon>
        <taxon>Digenea</taxon>
        <taxon>Plagiorchiida</taxon>
        <taxon>Troglotremata</taxon>
        <taxon>Troglotrematidae</taxon>
        <taxon>Paragonimus</taxon>
    </lineage>
</organism>
<feature type="non-terminal residue" evidence="7">
    <location>
        <position position="1"/>
    </location>
</feature>
<reference evidence="7 8" key="1">
    <citation type="submission" date="2019-07" db="EMBL/GenBank/DDBJ databases">
        <title>Annotation for the trematode Paragonimus westermani.</title>
        <authorList>
            <person name="Choi Y.-J."/>
        </authorList>
    </citation>
    <scope>NUCLEOTIDE SEQUENCE [LARGE SCALE GENOMIC DNA]</scope>
    <source>
        <strain evidence="7">180907_Pwestermani</strain>
    </source>
</reference>